<dbReference type="RefSeq" id="WP_256394503.1">
    <property type="nucleotide sequence ID" value="NZ_JANHDJ010000001.1"/>
</dbReference>
<organism evidence="1 2">
    <name type="scientific">Halohasta litorea</name>
    <dbReference type="NCBI Taxonomy" id="869891"/>
    <lineage>
        <taxon>Archaea</taxon>
        <taxon>Methanobacteriati</taxon>
        <taxon>Methanobacteriota</taxon>
        <taxon>Stenosarchaea group</taxon>
        <taxon>Halobacteria</taxon>
        <taxon>Halobacteriales</taxon>
        <taxon>Haloferacaceae</taxon>
        <taxon>Halohasta</taxon>
    </lineage>
</organism>
<dbReference type="Pfam" id="PF12900">
    <property type="entry name" value="Pyridox_ox_2"/>
    <property type="match status" value="1"/>
</dbReference>
<evidence type="ECO:0000313" key="2">
    <source>
        <dbReference type="Proteomes" id="UP001597052"/>
    </source>
</evidence>
<keyword evidence="2" id="KW-1185">Reference proteome</keyword>
<dbReference type="InterPro" id="IPR012349">
    <property type="entry name" value="Split_barrel_FMN-bd"/>
</dbReference>
<dbReference type="Proteomes" id="UP001597052">
    <property type="component" value="Unassembled WGS sequence"/>
</dbReference>
<name>A0ABD6D3J1_9EURY</name>
<dbReference type="InterPro" id="IPR024747">
    <property type="entry name" value="Pyridox_Oxase-rel"/>
</dbReference>
<dbReference type="EMBL" id="JBHUDM010000001">
    <property type="protein sequence ID" value="MFD1640806.1"/>
    <property type="molecule type" value="Genomic_DNA"/>
</dbReference>
<comment type="caution">
    <text evidence="1">The sequence shown here is derived from an EMBL/GenBank/DDBJ whole genome shotgun (WGS) entry which is preliminary data.</text>
</comment>
<accession>A0ABD6D3J1</accession>
<proteinExistence type="predicted"/>
<dbReference type="Gene3D" id="2.30.110.10">
    <property type="entry name" value="Electron Transport, Fmn-binding Protein, Chain A"/>
    <property type="match status" value="1"/>
</dbReference>
<evidence type="ECO:0000313" key="1">
    <source>
        <dbReference type="EMBL" id="MFD1640806.1"/>
    </source>
</evidence>
<dbReference type="SUPFAM" id="SSF50475">
    <property type="entry name" value="FMN-binding split barrel"/>
    <property type="match status" value="1"/>
</dbReference>
<protein>
    <submittedName>
        <fullName evidence="1">Pyridoxamine 5'-phosphate oxidase family protein</fullName>
    </submittedName>
</protein>
<dbReference type="AlphaFoldDB" id="A0ABD6D3J1"/>
<reference evidence="1 2" key="1">
    <citation type="journal article" date="2019" name="Int. J. Syst. Evol. Microbiol.">
        <title>The Global Catalogue of Microorganisms (GCM) 10K type strain sequencing project: providing services to taxonomists for standard genome sequencing and annotation.</title>
        <authorList>
            <consortium name="The Broad Institute Genomics Platform"/>
            <consortium name="The Broad Institute Genome Sequencing Center for Infectious Disease"/>
            <person name="Wu L."/>
            <person name="Ma J."/>
        </authorList>
    </citation>
    <scope>NUCLEOTIDE SEQUENCE [LARGE SCALE GENOMIC DNA]</scope>
    <source>
        <strain evidence="1 2">CGMCC 1.10593</strain>
    </source>
</reference>
<sequence>MQGLRWVQLSDAERDEFLGDGGTGVLSFATTGDEPPVSIPVSYGYFADADTIYFRLSVPDDSRKKSLVDNPISFVVHRETEAGWRSVVATGRLEAVDDAPYESAALQGLWAVDIPTVDVFERPPSEIPYRTYRLRPDDLTGRKEVDSKP</sequence>
<gene>
    <name evidence="1" type="ORF">ACFSBW_02795</name>
</gene>